<evidence type="ECO:0000313" key="3">
    <source>
        <dbReference type="Proteomes" id="UP001218188"/>
    </source>
</evidence>
<dbReference type="EMBL" id="JARJCM010000701">
    <property type="protein sequence ID" value="KAJ7015940.1"/>
    <property type="molecule type" value="Genomic_DNA"/>
</dbReference>
<reference evidence="1" key="1">
    <citation type="submission" date="2023-03" db="EMBL/GenBank/DDBJ databases">
        <title>Massive genome expansion in bonnet fungi (Mycena s.s.) driven by repeated elements and novel gene families across ecological guilds.</title>
        <authorList>
            <consortium name="Lawrence Berkeley National Laboratory"/>
            <person name="Harder C.B."/>
            <person name="Miyauchi S."/>
            <person name="Viragh M."/>
            <person name="Kuo A."/>
            <person name="Thoen E."/>
            <person name="Andreopoulos B."/>
            <person name="Lu D."/>
            <person name="Skrede I."/>
            <person name="Drula E."/>
            <person name="Henrissat B."/>
            <person name="Morin E."/>
            <person name="Kohler A."/>
            <person name="Barry K."/>
            <person name="LaButti K."/>
            <person name="Morin E."/>
            <person name="Salamov A."/>
            <person name="Lipzen A."/>
            <person name="Mereny Z."/>
            <person name="Hegedus B."/>
            <person name="Baldrian P."/>
            <person name="Stursova M."/>
            <person name="Weitz H."/>
            <person name="Taylor A."/>
            <person name="Grigoriev I.V."/>
            <person name="Nagy L.G."/>
            <person name="Martin F."/>
            <person name="Kauserud H."/>
        </authorList>
    </citation>
    <scope>NUCLEOTIDE SEQUENCE</scope>
    <source>
        <strain evidence="1">CBHHK200</strain>
    </source>
</reference>
<evidence type="ECO:0000313" key="1">
    <source>
        <dbReference type="EMBL" id="KAJ7015940.1"/>
    </source>
</evidence>
<dbReference type="EMBL" id="JARJCM010000115">
    <property type="protein sequence ID" value="KAJ7028150.1"/>
    <property type="molecule type" value="Genomic_DNA"/>
</dbReference>
<name>A0AAD6RX76_9AGAR</name>
<sequence length="387" mass="42448">MTPQPPEGLSASSLIPAKGAELKFWIVKTNELAEKKVLNVSGNVDTLRANLATYYGLDLTINPRTEAITAPTVNEDIRDRQWADLAATGVEWRDKVRAGIQFKLLTQDKHSVTLGHYQSTLAFPILSAAQDLLPTKNNGAPTRSVHFNSELKILPTAAPVKLQSGSGHSSMSAINPPAPTQPSVTIPSTINPSSAAGPVSQLEAAALDDLSTAIAGLERCEGLQAIIQQIESGAVKAIRDRYGPSKPGHRGTADASWSKYSNLVSKRERLHRILIQDFEGDKERFFGFFSVPPPAAKKRKRAANEPTSDEHFRSFRKIVEAVPWCEADLRTPDNTLRGQVRNRTKNWDFNPQTWVQTGQKRAALAKMLGPNRTKISKFTTSFGQFFG</sequence>
<accession>A0AAD6RX76</accession>
<keyword evidence="3" id="KW-1185">Reference proteome</keyword>
<comment type="caution">
    <text evidence="1">The sequence shown here is derived from an EMBL/GenBank/DDBJ whole genome shotgun (WGS) entry which is preliminary data.</text>
</comment>
<evidence type="ECO:0000313" key="2">
    <source>
        <dbReference type="EMBL" id="KAJ7028150.1"/>
    </source>
</evidence>
<dbReference type="Proteomes" id="UP001218188">
    <property type="component" value="Unassembled WGS sequence"/>
</dbReference>
<gene>
    <name evidence="2" type="ORF">C8F04DRAFT_1399089</name>
    <name evidence="1" type="ORF">C8F04DRAFT_1408415</name>
</gene>
<protein>
    <submittedName>
        <fullName evidence="1">Uncharacterized protein</fullName>
    </submittedName>
</protein>
<organism evidence="1 3">
    <name type="scientific">Mycena alexandri</name>
    <dbReference type="NCBI Taxonomy" id="1745969"/>
    <lineage>
        <taxon>Eukaryota</taxon>
        <taxon>Fungi</taxon>
        <taxon>Dikarya</taxon>
        <taxon>Basidiomycota</taxon>
        <taxon>Agaricomycotina</taxon>
        <taxon>Agaricomycetes</taxon>
        <taxon>Agaricomycetidae</taxon>
        <taxon>Agaricales</taxon>
        <taxon>Marasmiineae</taxon>
        <taxon>Mycenaceae</taxon>
        <taxon>Mycena</taxon>
    </lineage>
</organism>
<proteinExistence type="predicted"/>
<dbReference type="AlphaFoldDB" id="A0AAD6RX76"/>